<name>A0A9Q1GK06_9CARY</name>
<reference evidence="2" key="1">
    <citation type="submission" date="2022-04" db="EMBL/GenBank/DDBJ databases">
        <title>Carnegiea gigantea Genome sequencing and assembly v2.</title>
        <authorList>
            <person name="Copetti D."/>
            <person name="Sanderson M.J."/>
            <person name="Burquez A."/>
            <person name="Wojciechowski M.F."/>
        </authorList>
    </citation>
    <scope>NUCLEOTIDE SEQUENCE</scope>
    <source>
        <strain evidence="2">SGP5-SGP5p</strain>
        <tissue evidence="2">Aerial part</tissue>
    </source>
</reference>
<keyword evidence="3" id="KW-1185">Reference proteome</keyword>
<comment type="caution">
    <text evidence="2">The sequence shown here is derived from an EMBL/GenBank/DDBJ whole genome shotgun (WGS) entry which is preliminary data.</text>
</comment>
<dbReference type="AlphaFoldDB" id="A0A9Q1GK06"/>
<feature type="region of interest" description="Disordered" evidence="1">
    <location>
        <begin position="1"/>
        <end position="27"/>
    </location>
</feature>
<gene>
    <name evidence="2" type="ORF">Cgig2_027794</name>
</gene>
<sequence length="199" mass="22692">MEELVNPPEAQGAENPIDGNISKVQTSFPQQLNETVPTGELSSNRGRPSYAVMVDPNEVKMPLEEHFPEYIEFAKEKDVIIKQKLVYEWRPIKCTQCRMFGHTREECRKIASQRQEWRVKASQVTSQNQHQQVEVHEQNGEEDFQPVTRHTARHQVISNQGQGSSTPAIEKLTANTFSVLWEEEDVQTKGGEGDYTPNG</sequence>
<evidence type="ECO:0000313" key="2">
    <source>
        <dbReference type="EMBL" id="KAJ8420624.1"/>
    </source>
</evidence>
<evidence type="ECO:0000313" key="3">
    <source>
        <dbReference type="Proteomes" id="UP001153076"/>
    </source>
</evidence>
<feature type="region of interest" description="Disordered" evidence="1">
    <location>
        <begin position="123"/>
        <end position="142"/>
    </location>
</feature>
<organism evidence="2 3">
    <name type="scientific">Carnegiea gigantea</name>
    <dbReference type="NCBI Taxonomy" id="171969"/>
    <lineage>
        <taxon>Eukaryota</taxon>
        <taxon>Viridiplantae</taxon>
        <taxon>Streptophyta</taxon>
        <taxon>Embryophyta</taxon>
        <taxon>Tracheophyta</taxon>
        <taxon>Spermatophyta</taxon>
        <taxon>Magnoliopsida</taxon>
        <taxon>eudicotyledons</taxon>
        <taxon>Gunneridae</taxon>
        <taxon>Pentapetalae</taxon>
        <taxon>Caryophyllales</taxon>
        <taxon>Cactineae</taxon>
        <taxon>Cactaceae</taxon>
        <taxon>Cactoideae</taxon>
        <taxon>Echinocereeae</taxon>
        <taxon>Carnegiea</taxon>
    </lineage>
</organism>
<dbReference type="EMBL" id="JAKOGI010003283">
    <property type="protein sequence ID" value="KAJ8420624.1"/>
    <property type="molecule type" value="Genomic_DNA"/>
</dbReference>
<proteinExistence type="predicted"/>
<evidence type="ECO:0000256" key="1">
    <source>
        <dbReference type="SAM" id="MobiDB-lite"/>
    </source>
</evidence>
<protein>
    <submittedName>
        <fullName evidence="2">Uncharacterized protein</fullName>
    </submittedName>
</protein>
<dbReference type="Proteomes" id="UP001153076">
    <property type="component" value="Unassembled WGS sequence"/>
</dbReference>
<dbReference type="OrthoDB" id="851886at2759"/>
<accession>A0A9Q1GK06</accession>